<accession>A0A2G2XGK3</accession>
<dbReference type="Proteomes" id="UP000224567">
    <property type="component" value="Unassembled WGS sequence"/>
</dbReference>
<dbReference type="OrthoDB" id="302705at2759"/>
<reference evidence="1 2" key="1">
    <citation type="journal article" date="2017" name="Genome Biol.">
        <title>New reference genome sequences of hot pepper reveal the massive evolution of plant disease-resistance genes by retroduplication.</title>
        <authorList>
            <person name="Kim S."/>
            <person name="Park J."/>
            <person name="Yeom S.I."/>
            <person name="Kim Y.M."/>
            <person name="Seo E."/>
            <person name="Kim K.T."/>
            <person name="Kim M.S."/>
            <person name="Lee J.M."/>
            <person name="Cheong K."/>
            <person name="Shin H.S."/>
            <person name="Kim S.B."/>
            <person name="Han K."/>
            <person name="Lee J."/>
            <person name="Park M."/>
            <person name="Lee H.A."/>
            <person name="Lee H.Y."/>
            <person name="Lee Y."/>
            <person name="Oh S."/>
            <person name="Lee J.H."/>
            <person name="Choi E."/>
            <person name="Choi E."/>
            <person name="Lee S.E."/>
            <person name="Jeon J."/>
            <person name="Kim H."/>
            <person name="Choi G."/>
            <person name="Song H."/>
            <person name="Lee J."/>
            <person name="Lee S.C."/>
            <person name="Kwon J.K."/>
            <person name="Lee H.Y."/>
            <person name="Koo N."/>
            <person name="Hong Y."/>
            <person name="Kim R.W."/>
            <person name="Kang W.H."/>
            <person name="Huh J.H."/>
            <person name="Kang B.C."/>
            <person name="Yang T.J."/>
            <person name="Lee Y.H."/>
            <person name="Bennetzen J.L."/>
            <person name="Choi D."/>
        </authorList>
    </citation>
    <scope>NUCLEOTIDE SEQUENCE [LARGE SCALE GENOMIC DNA]</scope>
    <source>
        <strain evidence="2">cv. PBC81</strain>
    </source>
</reference>
<reference evidence="2" key="2">
    <citation type="journal article" date="2017" name="J. Anim. Genet.">
        <title>Multiple reference genome sequences of hot pepper reveal the massive evolution of plant disease resistance genes by retroduplication.</title>
        <authorList>
            <person name="Kim S."/>
            <person name="Park J."/>
            <person name="Yeom S.-I."/>
            <person name="Kim Y.-M."/>
            <person name="Seo E."/>
            <person name="Kim K.-T."/>
            <person name="Kim M.-S."/>
            <person name="Lee J.M."/>
            <person name="Cheong K."/>
            <person name="Shin H.-S."/>
            <person name="Kim S.-B."/>
            <person name="Han K."/>
            <person name="Lee J."/>
            <person name="Park M."/>
            <person name="Lee H.-A."/>
            <person name="Lee H.-Y."/>
            <person name="Lee Y."/>
            <person name="Oh S."/>
            <person name="Lee J.H."/>
            <person name="Choi E."/>
            <person name="Choi E."/>
            <person name="Lee S.E."/>
            <person name="Jeon J."/>
            <person name="Kim H."/>
            <person name="Choi G."/>
            <person name="Song H."/>
            <person name="Lee J."/>
            <person name="Lee S.-C."/>
            <person name="Kwon J.-K."/>
            <person name="Lee H.-Y."/>
            <person name="Koo N."/>
            <person name="Hong Y."/>
            <person name="Kim R.W."/>
            <person name="Kang W.-H."/>
            <person name="Huh J.H."/>
            <person name="Kang B.-C."/>
            <person name="Yang T.-J."/>
            <person name="Lee Y.-H."/>
            <person name="Bennetzen J.L."/>
            <person name="Choi D."/>
        </authorList>
    </citation>
    <scope>NUCLEOTIDE SEQUENCE [LARGE SCALE GENOMIC DNA]</scope>
    <source>
        <strain evidence="2">cv. PBC81</strain>
    </source>
</reference>
<dbReference type="AlphaFoldDB" id="A0A2G2XGK3"/>
<sequence>MMDSVDNRAAGRDESVSIEGLEHEALVDGSMVLSSGGLEATLNSLIGYRIVYSEIASLPHEATSPLR</sequence>
<proteinExistence type="predicted"/>
<protein>
    <submittedName>
        <fullName evidence="1">Uncharacterized protein</fullName>
    </submittedName>
</protein>
<comment type="caution">
    <text evidence="1">The sequence shown here is derived from an EMBL/GenBank/DDBJ whole genome shotgun (WGS) entry which is preliminary data.</text>
</comment>
<name>A0A2G2XGK3_CAPBA</name>
<dbReference type="STRING" id="33114.A0A2G2XGK3"/>
<dbReference type="EMBL" id="MLFT02000002">
    <property type="protein sequence ID" value="PHT56610.1"/>
    <property type="molecule type" value="Genomic_DNA"/>
</dbReference>
<organism evidence="1 2">
    <name type="scientific">Capsicum baccatum</name>
    <name type="common">Peruvian pepper</name>
    <dbReference type="NCBI Taxonomy" id="33114"/>
    <lineage>
        <taxon>Eukaryota</taxon>
        <taxon>Viridiplantae</taxon>
        <taxon>Streptophyta</taxon>
        <taxon>Embryophyta</taxon>
        <taxon>Tracheophyta</taxon>
        <taxon>Spermatophyta</taxon>
        <taxon>Magnoliopsida</taxon>
        <taxon>eudicotyledons</taxon>
        <taxon>Gunneridae</taxon>
        <taxon>Pentapetalae</taxon>
        <taxon>asterids</taxon>
        <taxon>lamiids</taxon>
        <taxon>Solanales</taxon>
        <taxon>Solanaceae</taxon>
        <taxon>Solanoideae</taxon>
        <taxon>Capsiceae</taxon>
        <taxon>Capsicum</taxon>
    </lineage>
</organism>
<evidence type="ECO:0000313" key="1">
    <source>
        <dbReference type="EMBL" id="PHT56610.1"/>
    </source>
</evidence>
<keyword evidence="2" id="KW-1185">Reference proteome</keyword>
<evidence type="ECO:0000313" key="2">
    <source>
        <dbReference type="Proteomes" id="UP000224567"/>
    </source>
</evidence>
<gene>
    <name evidence="1" type="ORF">CQW23_05096</name>
</gene>